<evidence type="ECO:0000256" key="8">
    <source>
        <dbReference type="ARBA" id="ARBA00022989"/>
    </source>
</evidence>
<evidence type="ECO:0000256" key="9">
    <source>
        <dbReference type="ARBA" id="ARBA00023136"/>
    </source>
</evidence>
<dbReference type="Pfam" id="PF00534">
    <property type="entry name" value="Glycos_transf_1"/>
    <property type="match status" value="1"/>
</dbReference>
<evidence type="ECO:0000256" key="2">
    <source>
        <dbReference type="ARBA" id="ARBA00004586"/>
    </source>
</evidence>
<dbReference type="Gene3D" id="3.40.50.2000">
    <property type="entry name" value="Glycogen Phosphorylase B"/>
    <property type="match status" value="2"/>
</dbReference>
<organism evidence="15 16">
    <name type="scientific">Rhizodiscina lignyota</name>
    <dbReference type="NCBI Taxonomy" id="1504668"/>
    <lineage>
        <taxon>Eukaryota</taxon>
        <taxon>Fungi</taxon>
        <taxon>Dikarya</taxon>
        <taxon>Ascomycota</taxon>
        <taxon>Pezizomycotina</taxon>
        <taxon>Dothideomycetes</taxon>
        <taxon>Pleosporomycetidae</taxon>
        <taxon>Aulographales</taxon>
        <taxon>Rhizodiscinaceae</taxon>
        <taxon>Rhizodiscina</taxon>
    </lineage>
</organism>
<dbReference type="GO" id="GO:0004378">
    <property type="term" value="F:GDP-Man:Man(1)GlcNAc(2)-PP-Dol alpha-1,3-mannosyltransferase activity"/>
    <property type="evidence" value="ECO:0007669"/>
    <property type="project" value="UniProtKB-UniRule"/>
</dbReference>
<evidence type="ECO:0000256" key="5">
    <source>
        <dbReference type="ARBA" id="ARBA00022679"/>
    </source>
</evidence>
<keyword evidence="6 12" id="KW-0812">Transmembrane</keyword>
<evidence type="ECO:0000256" key="11">
    <source>
        <dbReference type="ARBA" id="ARBA00045104"/>
    </source>
</evidence>
<dbReference type="EMBL" id="ML978122">
    <property type="protein sequence ID" value="KAF2102896.1"/>
    <property type="molecule type" value="Genomic_DNA"/>
</dbReference>
<dbReference type="InterPro" id="IPR028098">
    <property type="entry name" value="Glyco_trans_4-like_N"/>
</dbReference>
<evidence type="ECO:0000259" key="14">
    <source>
        <dbReference type="Pfam" id="PF13439"/>
    </source>
</evidence>
<comment type="catalytic activity">
    <reaction evidence="11 12">
        <text>an alpha-D-Man-(1-&gt;3)-beta-D-Man-(1-&gt;4)-beta-D-GlcNAc-(1-&gt;4)-alpha-D-GlcNAc-diphospho-di-trans,poly-cis-dolichol + GDP-alpha-D-mannose = an alpha-D-Man-(1-&gt;3)-[alpha-D-Man-(1-&gt;6)]-beta-D-Man-(1-&gt;4)-beta-D-GlcNAc-(1-&gt;4)-alpha-D-GlcNAc-diphospho-di-trans,poly-cis-dolichol + GDP + H(+)</text>
        <dbReference type="Rhea" id="RHEA:29519"/>
        <dbReference type="Rhea" id="RHEA-COMP:19513"/>
        <dbReference type="Rhea" id="RHEA-COMP:19515"/>
        <dbReference type="ChEBI" id="CHEBI:15378"/>
        <dbReference type="ChEBI" id="CHEBI:57527"/>
        <dbReference type="ChEBI" id="CHEBI:58189"/>
        <dbReference type="ChEBI" id="CHEBI:132510"/>
        <dbReference type="ChEBI" id="CHEBI:132511"/>
        <dbReference type="EC" id="2.4.1.257"/>
    </reaction>
    <physiologicalReaction direction="left-to-right" evidence="11 12">
        <dbReference type="Rhea" id="RHEA:29520"/>
    </physiologicalReaction>
</comment>
<evidence type="ECO:0000256" key="10">
    <source>
        <dbReference type="ARBA" id="ARBA00045103"/>
    </source>
</evidence>
<dbReference type="EC" id="2.4.1.132" evidence="12"/>
<evidence type="ECO:0000313" key="16">
    <source>
        <dbReference type="Proteomes" id="UP000799772"/>
    </source>
</evidence>
<dbReference type="AlphaFoldDB" id="A0A9P4M9N7"/>
<name>A0A9P4M9N7_9PEZI</name>
<evidence type="ECO:0000256" key="4">
    <source>
        <dbReference type="ARBA" id="ARBA00022676"/>
    </source>
</evidence>
<comment type="caution">
    <text evidence="15">The sequence shown here is derived from an EMBL/GenBank/DDBJ whole genome shotgun (WGS) entry which is preliminary data.</text>
</comment>
<comment type="subcellular location">
    <subcellularLocation>
        <location evidence="2 12">Endoplasmic reticulum membrane</location>
    </subcellularLocation>
</comment>
<accession>A0A9P4M9N7</accession>
<keyword evidence="9 12" id="KW-0472">Membrane</keyword>
<protein>
    <recommendedName>
        <fullName evidence="12">Alpha-1,3/1,6-mannosyltransferase ALG2</fullName>
        <ecNumber evidence="12">2.4.1.132</ecNumber>
        <ecNumber evidence="12">2.4.1.257</ecNumber>
    </recommendedName>
    <alternativeName>
        <fullName evidence="12">GDP-Man:Man(1)GlcNAc(2)-PP-Dol alpha-1,3-mannosyltransferase</fullName>
    </alternativeName>
</protein>
<evidence type="ECO:0000256" key="3">
    <source>
        <dbReference type="ARBA" id="ARBA00004922"/>
    </source>
</evidence>
<comment type="function">
    <text evidence="1 12">Mannosylates Man(2)GlcNAc(2)-dolichol diphosphate and Man(1)GlcNAc(2)-dolichol diphosphate to form Man(3)GlcNAc(2)-dolichol diphosphate.</text>
</comment>
<keyword evidence="4 12" id="KW-0328">Glycosyltransferase</keyword>
<comment type="similarity">
    <text evidence="12">Belongs to the glycosyltransferase group 1 family.</text>
</comment>
<dbReference type="PANTHER" id="PTHR45918:SF1">
    <property type="entry name" value="ALPHA-1,3_1,6-MANNOSYLTRANSFERASE ALG2"/>
    <property type="match status" value="1"/>
</dbReference>
<evidence type="ECO:0000256" key="12">
    <source>
        <dbReference type="RuleBase" id="RU367136"/>
    </source>
</evidence>
<dbReference type="Pfam" id="PF13439">
    <property type="entry name" value="Glyco_transf_4"/>
    <property type="match status" value="1"/>
</dbReference>
<feature type="transmembrane region" description="Helical" evidence="12">
    <location>
        <begin position="427"/>
        <end position="448"/>
    </location>
</feature>
<dbReference type="GO" id="GO:0005789">
    <property type="term" value="C:endoplasmic reticulum membrane"/>
    <property type="evidence" value="ECO:0007669"/>
    <property type="project" value="UniProtKB-SubCell"/>
</dbReference>
<keyword evidence="16" id="KW-1185">Reference proteome</keyword>
<proteinExistence type="inferred from homology"/>
<evidence type="ECO:0000256" key="6">
    <source>
        <dbReference type="ARBA" id="ARBA00022692"/>
    </source>
</evidence>
<dbReference type="EC" id="2.4.1.257" evidence="12"/>
<dbReference type="InterPro" id="IPR027054">
    <property type="entry name" value="ALG2"/>
</dbReference>
<dbReference type="OrthoDB" id="448893at2759"/>
<comment type="catalytic activity">
    <reaction evidence="10 12">
        <text>a beta-D-Man-(1-&gt;4)-beta-D-GlcNAc-(1-&gt;4)-alpha-D-GlcNAc-diphospho-di-trans,poly-cis-dolichol + GDP-alpha-D-mannose = an alpha-D-Man-(1-&gt;3)-beta-D-Man-(1-&gt;4)-beta-D-GlcNAc-(1-&gt;4)-alpha-D-GlcNAc-diphospho-di-trans,poly-cis-dolichol + GDP + H(+)</text>
        <dbReference type="Rhea" id="RHEA:29515"/>
        <dbReference type="Rhea" id="RHEA-COMP:19511"/>
        <dbReference type="Rhea" id="RHEA-COMP:19513"/>
        <dbReference type="ChEBI" id="CHEBI:15378"/>
        <dbReference type="ChEBI" id="CHEBI:57527"/>
        <dbReference type="ChEBI" id="CHEBI:58189"/>
        <dbReference type="ChEBI" id="CHEBI:58472"/>
        <dbReference type="ChEBI" id="CHEBI:132510"/>
        <dbReference type="EC" id="2.4.1.132"/>
    </reaction>
    <physiologicalReaction direction="left-to-right" evidence="10 12">
        <dbReference type="Rhea" id="RHEA:29516"/>
    </physiologicalReaction>
</comment>
<evidence type="ECO:0000256" key="7">
    <source>
        <dbReference type="ARBA" id="ARBA00022824"/>
    </source>
</evidence>
<sequence length="451" mass="49752">MASKKNIVFFHPDLGIGGAERLIIDAAVGLQQLGHKVTIFTSHCDPTHCFDEARDGTLDVRVRGNTVIPSTFLGRFWILCAILRQLHLIFQITILSSELEQLNPDVFFLDQLSAGIPVLRLLKTNVRVLFYCHFPDKLLAKKGGFLKQLYRWPFDWLESWSTGCSDSIVVNSKFTRGIFKDTFPQLGDRVPGVVYPSVDTSNVKERASEPLWKGKKAILSINRFERKKDVGLAIRAFAGLSEDERSQSRLVIAGGYDPRNAENISYHSELESLAESLKLSHATVRTAPTALAVPANIAVMFLLSVPSAFKDTLLSAADLLVYTPRNEHFGIVPLEAMLAETPVLAANEGGPVETVVDGVTGWLRDVNDVEAWTKVMRHVLLNGSGTMGREGRKRAQGTFSKGQMAMTIDAEIAGLMKMTRRPLVSQLTLALALSSLIVAIVAFAIGLYRFL</sequence>
<reference evidence="15" key="1">
    <citation type="journal article" date="2020" name="Stud. Mycol.">
        <title>101 Dothideomycetes genomes: a test case for predicting lifestyles and emergence of pathogens.</title>
        <authorList>
            <person name="Haridas S."/>
            <person name="Albert R."/>
            <person name="Binder M."/>
            <person name="Bloem J."/>
            <person name="Labutti K."/>
            <person name="Salamov A."/>
            <person name="Andreopoulos B."/>
            <person name="Baker S."/>
            <person name="Barry K."/>
            <person name="Bills G."/>
            <person name="Bluhm B."/>
            <person name="Cannon C."/>
            <person name="Castanera R."/>
            <person name="Culley D."/>
            <person name="Daum C."/>
            <person name="Ezra D."/>
            <person name="Gonzalez J."/>
            <person name="Henrissat B."/>
            <person name="Kuo A."/>
            <person name="Liang C."/>
            <person name="Lipzen A."/>
            <person name="Lutzoni F."/>
            <person name="Magnuson J."/>
            <person name="Mondo S."/>
            <person name="Nolan M."/>
            <person name="Ohm R."/>
            <person name="Pangilinan J."/>
            <person name="Park H.-J."/>
            <person name="Ramirez L."/>
            <person name="Alfaro M."/>
            <person name="Sun H."/>
            <person name="Tritt A."/>
            <person name="Yoshinaga Y."/>
            <person name="Zwiers L.-H."/>
            <person name="Turgeon B."/>
            <person name="Goodwin S."/>
            <person name="Spatafora J."/>
            <person name="Crous P."/>
            <person name="Grigoriev I."/>
        </authorList>
    </citation>
    <scope>NUCLEOTIDE SEQUENCE</scope>
    <source>
        <strain evidence="15">CBS 133067</strain>
    </source>
</reference>
<feature type="domain" description="Glycosyl transferase family 1" evidence="13">
    <location>
        <begin position="205"/>
        <end position="383"/>
    </location>
</feature>
<keyword evidence="7 12" id="KW-0256">Endoplasmic reticulum</keyword>
<feature type="domain" description="Glycosyltransferase subfamily 4-like N-terminal" evidence="14">
    <location>
        <begin position="16"/>
        <end position="201"/>
    </location>
</feature>
<dbReference type="GO" id="GO:0102704">
    <property type="term" value="F:GDP-Man:Man(2)GlcNAc(2)-PP-Dol alpha-1,6-mannosyltransferase activity"/>
    <property type="evidence" value="ECO:0007669"/>
    <property type="project" value="UniProtKB-UniRule"/>
</dbReference>
<dbReference type="Proteomes" id="UP000799772">
    <property type="component" value="Unassembled WGS sequence"/>
</dbReference>
<keyword evidence="5 12" id="KW-0808">Transferase</keyword>
<evidence type="ECO:0000259" key="13">
    <source>
        <dbReference type="Pfam" id="PF00534"/>
    </source>
</evidence>
<dbReference type="CDD" id="cd03805">
    <property type="entry name" value="GT4_ALG2-like"/>
    <property type="match status" value="1"/>
</dbReference>
<dbReference type="InterPro" id="IPR001296">
    <property type="entry name" value="Glyco_trans_1"/>
</dbReference>
<keyword evidence="8 12" id="KW-1133">Transmembrane helix</keyword>
<comment type="pathway">
    <text evidence="3 12">Protein modification; protein glycosylation.</text>
</comment>
<evidence type="ECO:0000313" key="15">
    <source>
        <dbReference type="EMBL" id="KAF2102896.1"/>
    </source>
</evidence>
<dbReference type="SUPFAM" id="SSF53756">
    <property type="entry name" value="UDP-Glycosyltransferase/glycogen phosphorylase"/>
    <property type="match status" value="1"/>
</dbReference>
<evidence type="ECO:0000256" key="1">
    <source>
        <dbReference type="ARBA" id="ARBA00003142"/>
    </source>
</evidence>
<dbReference type="PANTHER" id="PTHR45918">
    <property type="entry name" value="ALPHA-1,3/1,6-MANNOSYLTRANSFERASE ALG2"/>
    <property type="match status" value="1"/>
</dbReference>
<gene>
    <name evidence="15" type="ORF">NA57DRAFT_71880</name>
</gene>